<dbReference type="EMBL" id="FUEG01000003">
    <property type="protein sequence ID" value="SJL01078.1"/>
    <property type="molecule type" value="Genomic_DNA"/>
</dbReference>
<organism evidence="3 4">
    <name type="scientific">Armillaria ostoyae</name>
    <name type="common">Armillaria root rot fungus</name>
    <dbReference type="NCBI Taxonomy" id="47428"/>
    <lineage>
        <taxon>Eukaryota</taxon>
        <taxon>Fungi</taxon>
        <taxon>Dikarya</taxon>
        <taxon>Basidiomycota</taxon>
        <taxon>Agaricomycotina</taxon>
        <taxon>Agaricomycetes</taxon>
        <taxon>Agaricomycetidae</taxon>
        <taxon>Agaricales</taxon>
        <taxon>Marasmiineae</taxon>
        <taxon>Physalacriaceae</taxon>
        <taxon>Armillaria</taxon>
    </lineage>
</organism>
<feature type="compositionally biased region" description="Polar residues" evidence="1">
    <location>
        <begin position="333"/>
        <end position="346"/>
    </location>
</feature>
<accession>A0A284QX81</accession>
<feature type="region of interest" description="Disordered" evidence="1">
    <location>
        <begin position="333"/>
        <end position="352"/>
    </location>
</feature>
<dbReference type="Proteomes" id="UP000219338">
    <property type="component" value="Unassembled WGS sequence"/>
</dbReference>
<evidence type="ECO:0000313" key="4">
    <source>
        <dbReference type="Proteomes" id="UP000219338"/>
    </source>
</evidence>
<evidence type="ECO:0000313" key="3">
    <source>
        <dbReference type="EMBL" id="SJL01078.1"/>
    </source>
</evidence>
<evidence type="ECO:0000259" key="2">
    <source>
        <dbReference type="Pfam" id="PF13391"/>
    </source>
</evidence>
<protein>
    <recommendedName>
        <fullName evidence="2">HNH nuclease domain-containing protein</fullName>
    </recommendedName>
</protein>
<dbReference type="OrthoDB" id="3269637at2759"/>
<reference evidence="4" key="1">
    <citation type="journal article" date="2017" name="Nat. Ecol. Evol.">
        <title>Genome expansion and lineage-specific genetic innovations in the forest pathogenic fungi Armillaria.</title>
        <authorList>
            <person name="Sipos G."/>
            <person name="Prasanna A.N."/>
            <person name="Walter M.C."/>
            <person name="O'Connor E."/>
            <person name="Balint B."/>
            <person name="Krizsan K."/>
            <person name="Kiss B."/>
            <person name="Hess J."/>
            <person name="Varga T."/>
            <person name="Slot J."/>
            <person name="Riley R."/>
            <person name="Boka B."/>
            <person name="Rigling D."/>
            <person name="Barry K."/>
            <person name="Lee J."/>
            <person name="Mihaltcheva S."/>
            <person name="LaButti K."/>
            <person name="Lipzen A."/>
            <person name="Waldron R."/>
            <person name="Moloney N.M."/>
            <person name="Sperisen C."/>
            <person name="Kredics L."/>
            <person name="Vagvoelgyi C."/>
            <person name="Patrignani A."/>
            <person name="Fitzpatrick D."/>
            <person name="Nagy I."/>
            <person name="Doyle S."/>
            <person name="Anderson J.B."/>
            <person name="Grigoriev I.V."/>
            <person name="Gueldener U."/>
            <person name="Muensterkoetter M."/>
            <person name="Nagy L.G."/>
        </authorList>
    </citation>
    <scope>NUCLEOTIDE SEQUENCE [LARGE SCALE GENOMIC DNA]</scope>
    <source>
        <strain evidence="4">C18/9</strain>
    </source>
</reference>
<sequence length="363" mass="40810">MATPEQEFVRLHVQPFHGRDGTPASEIWLPCLEIPVHRLAEFSLKPYRWLCYAGYCIMGAEGDLSFDQDSTDFDYDAPFHPSDLYYHTHGPIFPIDPDVENASKTSYDSDYSDVSPFKTSTLERDKSCVATAVDPRYCRAAHLIMQSQGSQYIKMITEGRSGVGDEDDTDDTDDPRNGLLVNMILHKVLGRSAAILQTPNFIMKTTDVVTGTTPEAARWTLHFFVEPNAPRTPHYNIPTGKALHVPPAGECDTWPPHSLFAAVYASALITTWPAQDFLAQVRLHWSNSFYPGMKQSRDETKCEARVDSDNKARKDGEIDVFDALLMLREGAQNMDNDPISQPSTQKVNDDAQEKVLPWRQGIH</sequence>
<keyword evidence="4" id="KW-1185">Reference proteome</keyword>
<dbReference type="OMA" id="YCIMGAE"/>
<dbReference type="AlphaFoldDB" id="A0A284QX81"/>
<proteinExistence type="predicted"/>
<dbReference type="InterPro" id="IPR003615">
    <property type="entry name" value="HNH_nuc"/>
</dbReference>
<feature type="domain" description="HNH nuclease" evidence="2">
    <location>
        <begin position="128"/>
        <end position="190"/>
    </location>
</feature>
<dbReference type="Pfam" id="PF13391">
    <property type="entry name" value="HNH_2"/>
    <property type="match status" value="1"/>
</dbReference>
<evidence type="ECO:0000256" key="1">
    <source>
        <dbReference type="SAM" id="MobiDB-lite"/>
    </source>
</evidence>
<gene>
    <name evidence="3" type="ORF">ARMOST_04394</name>
</gene>
<name>A0A284QX81_ARMOS</name>